<dbReference type="EC" id="1.1.1.27" evidence="3 7"/>
<dbReference type="Gene3D" id="3.90.110.10">
    <property type="entry name" value="Lactate dehydrogenase/glycoside hydrolase, family 4, C-terminal"/>
    <property type="match status" value="1"/>
</dbReference>
<keyword evidence="7" id="KW-0021">Allosteric enzyme</keyword>
<feature type="binding site" evidence="7">
    <location>
        <position position="84"/>
    </location>
    <ligand>
        <name>substrate</name>
    </ligand>
</feature>
<comment type="activity regulation">
    <text evidence="7">Allosterically activated by fructose 1,6-bisphosphate (FBP).</text>
</comment>
<dbReference type="GO" id="GO:0006096">
    <property type="term" value="P:glycolytic process"/>
    <property type="evidence" value="ECO:0007669"/>
    <property type="project" value="UniProtKB-UniRule"/>
</dbReference>
<feature type="binding site" evidence="7">
    <location>
        <position position="67"/>
    </location>
    <ligand>
        <name>NAD(+)</name>
        <dbReference type="ChEBI" id="CHEBI:57540"/>
    </ligand>
</feature>
<feature type="domain" description="Lactate/malate dehydrogenase C-terminal" evidence="11">
    <location>
        <begin position="148"/>
        <end position="313"/>
    </location>
</feature>
<feature type="active site" description="Proton acceptor" evidence="7 8">
    <location>
        <position position="178"/>
    </location>
</feature>
<reference evidence="12" key="2">
    <citation type="journal article" date="2021" name="PeerJ">
        <title>Extensive microbial diversity within the chicken gut microbiome revealed by metagenomics and culture.</title>
        <authorList>
            <person name="Gilroy R."/>
            <person name="Ravi A."/>
            <person name="Getino M."/>
            <person name="Pursley I."/>
            <person name="Horton D.L."/>
            <person name="Alikhan N.F."/>
            <person name="Baker D."/>
            <person name="Gharbi K."/>
            <person name="Hall N."/>
            <person name="Watson M."/>
            <person name="Adriaenssens E.M."/>
            <person name="Foster-Nyarko E."/>
            <person name="Jarju S."/>
            <person name="Secka A."/>
            <person name="Antonio M."/>
            <person name="Oren A."/>
            <person name="Chaudhuri R.R."/>
            <person name="La Ragione R."/>
            <person name="Hildebrand F."/>
            <person name="Pallen M.J."/>
        </authorList>
    </citation>
    <scope>NUCLEOTIDE SEQUENCE</scope>
    <source>
        <strain evidence="12">ChiGjej1B1-22543</strain>
    </source>
</reference>
<feature type="binding site" evidence="7 9">
    <location>
        <position position="36"/>
    </location>
    <ligand>
        <name>NAD(+)</name>
        <dbReference type="ChEBI" id="CHEBI:57540"/>
    </ligand>
</feature>
<feature type="binding site" evidence="7">
    <location>
        <position position="103"/>
    </location>
    <ligand>
        <name>NAD(+)</name>
        <dbReference type="ChEBI" id="CHEBI:57540"/>
    </ligand>
</feature>
<dbReference type="Proteomes" id="UP000824070">
    <property type="component" value="Unassembled WGS sequence"/>
</dbReference>
<feature type="binding site" evidence="7">
    <location>
        <position position="90"/>
    </location>
    <ligand>
        <name>substrate</name>
    </ligand>
</feature>
<feature type="binding site" evidence="7">
    <location>
        <position position="15"/>
    </location>
    <ligand>
        <name>NAD(+)</name>
        <dbReference type="ChEBI" id="CHEBI:57540"/>
    </ligand>
</feature>
<proteinExistence type="inferred from homology"/>
<dbReference type="GO" id="GO:0005737">
    <property type="term" value="C:cytoplasm"/>
    <property type="evidence" value="ECO:0007669"/>
    <property type="project" value="UniProtKB-SubCell"/>
</dbReference>
<name>A0A9D1LP57_9FIRM</name>
<comment type="catalytic activity">
    <reaction evidence="6 7">
        <text>(S)-lactate + NAD(+) = pyruvate + NADH + H(+)</text>
        <dbReference type="Rhea" id="RHEA:23444"/>
        <dbReference type="ChEBI" id="CHEBI:15361"/>
        <dbReference type="ChEBI" id="CHEBI:15378"/>
        <dbReference type="ChEBI" id="CHEBI:16651"/>
        <dbReference type="ChEBI" id="CHEBI:57540"/>
        <dbReference type="ChEBI" id="CHEBI:57945"/>
        <dbReference type="EC" id="1.1.1.27"/>
    </reaction>
</comment>
<feature type="binding site" evidence="7">
    <location>
        <begin position="81"/>
        <end position="82"/>
    </location>
    <ligand>
        <name>NAD(+)</name>
        <dbReference type="ChEBI" id="CHEBI:57540"/>
    </ligand>
</feature>
<feature type="binding site" evidence="9">
    <location>
        <position position="97"/>
    </location>
    <ligand>
        <name>NAD(+)</name>
        <dbReference type="ChEBI" id="CHEBI:57540"/>
    </ligand>
</feature>
<feature type="binding site" evidence="9">
    <location>
        <begin position="11"/>
        <end position="16"/>
    </location>
    <ligand>
        <name>NAD(+)</name>
        <dbReference type="ChEBI" id="CHEBI:57540"/>
    </ligand>
</feature>
<dbReference type="InterPro" id="IPR022383">
    <property type="entry name" value="Lactate/malate_DH_C"/>
</dbReference>
<evidence type="ECO:0000256" key="8">
    <source>
        <dbReference type="PIRSR" id="PIRSR000102-1"/>
    </source>
</evidence>
<dbReference type="PIRSF" id="PIRSF000102">
    <property type="entry name" value="Lac_mal_DH"/>
    <property type="match status" value="1"/>
</dbReference>
<dbReference type="InterPro" id="IPR001236">
    <property type="entry name" value="Lactate/malate_DH_N"/>
</dbReference>
<dbReference type="PANTHER" id="PTHR43128">
    <property type="entry name" value="L-2-HYDROXYCARBOXYLATE DEHYDROGENASE (NAD(P)(+))"/>
    <property type="match status" value="1"/>
</dbReference>
<dbReference type="InterPro" id="IPR018177">
    <property type="entry name" value="L-lactate_DH_AS"/>
</dbReference>
<dbReference type="Gene3D" id="3.40.50.720">
    <property type="entry name" value="NAD(P)-binding Rossmann-like Domain"/>
    <property type="match status" value="1"/>
</dbReference>
<accession>A0A9D1LP57</accession>
<comment type="function">
    <text evidence="7">Catalyzes the conversion of lactate to pyruvate.</text>
</comment>
<comment type="similarity">
    <text evidence="2 7">Belongs to the LDH/MDH superfamily. LDH family.</text>
</comment>
<comment type="caution">
    <text evidence="12">The sequence shown here is derived from an EMBL/GenBank/DDBJ whole genome shotgun (WGS) entry which is preliminary data.</text>
</comment>
<feature type="binding site" evidence="7">
    <location>
        <position position="146"/>
    </location>
    <ligand>
        <name>NAD(+)</name>
        <dbReference type="ChEBI" id="CHEBI:57540"/>
    </ligand>
</feature>
<feature type="binding site" evidence="7">
    <location>
        <position position="156"/>
    </location>
    <ligand>
        <name>beta-D-fructose 1,6-bisphosphate</name>
        <dbReference type="ChEBI" id="CHEBI:32966"/>
        <note>allosteric activator</note>
    </ligand>
</feature>
<feature type="binding site" evidence="7">
    <location>
        <position position="232"/>
    </location>
    <ligand>
        <name>substrate</name>
    </ligand>
</feature>
<comment type="pathway">
    <text evidence="1 7">Fermentation; pyruvate fermentation to lactate; (S)-lactate from pyruvate: step 1/1.</text>
</comment>
<dbReference type="SUPFAM" id="SSF56327">
    <property type="entry name" value="LDH C-terminal domain-like"/>
    <property type="match status" value="1"/>
</dbReference>
<feature type="binding site" evidence="7 9">
    <location>
        <begin position="121"/>
        <end position="123"/>
    </location>
    <ligand>
        <name>NAD(+)</name>
        <dbReference type="ChEBI" id="CHEBI:57540"/>
    </ligand>
</feature>
<feature type="binding site" evidence="7">
    <location>
        <position position="171"/>
    </location>
    <ligand>
        <name>beta-D-fructose 1,6-bisphosphate</name>
        <dbReference type="ChEBI" id="CHEBI:32966"/>
        <note>allosteric activator</note>
    </ligand>
</feature>
<dbReference type="Pfam" id="PF00056">
    <property type="entry name" value="Ldh_1_N"/>
    <property type="match status" value="1"/>
</dbReference>
<evidence type="ECO:0000256" key="9">
    <source>
        <dbReference type="PIRSR" id="PIRSR000102-3"/>
    </source>
</evidence>
<feature type="binding site" evidence="7">
    <location>
        <begin position="123"/>
        <end position="126"/>
    </location>
    <ligand>
        <name>substrate</name>
    </ligand>
</feature>
<evidence type="ECO:0000256" key="7">
    <source>
        <dbReference type="HAMAP-Rule" id="MF_00488"/>
    </source>
</evidence>
<evidence type="ECO:0000313" key="12">
    <source>
        <dbReference type="EMBL" id="HIU45505.1"/>
    </source>
</evidence>
<feature type="domain" description="Lactate/malate dehydrogenase N-terminal" evidence="10">
    <location>
        <begin position="6"/>
        <end position="145"/>
    </location>
</feature>
<keyword evidence="7" id="KW-0963">Cytoplasm</keyword>
<dbReference type="AlphaFoldDB" id="A0A9D1LP57"/>
<feature type="modified residue" description="Phosphotyrosine" evidence="7">
    <location>
        <position position="223"/>
    </location>
</feature>
<feature type="binding site" evidence="7">
    <location>
        <begin position="151"/>
        <end position="154"/>
    </location>
    <ligand>
        <name>substrate</name>
    </ligand>
</feature>
<dbReference type="GO" id="GO:0006089">
    <property type="term" value="P:lactate metabolic process"/>
    <property type="evidence" value="ECO:0007669"/>
    <property type="project" value="TreeGrafter"/>
</dbReference>
<dbReference type="InterPro" id="IPR001557">
    <property type="entry name" value="L-lactate/malate_DH"/>
</dbReference>
<keyword evidence="5 7" id="KW-0520">NAD</keyword>
<dbReference type="Pfam" id="PF02866">
    <property type="entry name" value="Ldh_1_C"/>
    <property type="match status" value="1"/>
</dbReference>
<feature type="binding site" evidence="7">
    <location>
        <position position="41"/>
    </location>
    <ligand>
        <name>NAD(+)</name>
        <dbReference type="ChEBI" id="CHEBI:57540"/>
    </ligand>
</feature>
<reference evidence="12" key="1">
    <citation type="submission" date="2020-10" db="EMBL/GenBank/DDBJ databases">
        <authorList>
            <person name="Gilroy R."/>
        </authorList>
    </citation>
    <scope>NUCLEOTIDE SEQUENCE</scope>
    <source>
        <strain evidence="12">ChiGjej1B1-22543</strain>
    </source>
</reference>
<organism evidence="12 13">
    <name type="scientific">Candidatus Alloenteromonas pullicola</name>
    <dbReference type="NCBI Taxonomy" id="2840784"/>
    <lineage>
        <taxon>Bacteria</taxon>
        <taxon>Bacillati</taxon>
        <taxon>Bacillota</taxon>
        <taxon>Bacillota incertae sedis</taxon>
        <taxon>Candidatus Alloenteromonas</taxon>
    </lineage>
</organism>
<evidence type="ECO:0000256" key="3">
    <source>
        <dbReference type="ARBA" id="ARBA00012967"/>
    </source>
</evidence>
<evidence type="ECO:0000259" key="10">
    <source>
        <dbReference type="Pfam" id="PF00056"/>
    </source>
</evidence>
<evidence type="ECO:0000256" key="6">
    <source>
        <dbReference type="ARBA" id="ARBA00049258"/>
    </source>
</evidence>
<keyword evidence="4 7" id="KW-0560">Oxidoreductase</keyword>
<evidence type="ECO:0000256" key="5">
    <source>
        <dbReference type="ARBA" id="ARBA00023027"/>
    </source>
</evidence>
<dbReference type="InterPro" id="IPR036291">
    <property type="entry name" value="NAD(P)-bd_dom_sf"/>
</dbReference>
<dbReference type="PRINTS" id="PR00086">
    <property type="entry name" value="LLDHDRGNASE"/>
</dbReference>
<dbReference type="InterPro" id="IPR015955">
    <property type="entry name" value="Lactate_DH/Glyco_Ohase_4_C"/>
</dbReference>
<dbReference type="PANTHER" id="PTHR43128:SF16">
    <property type="entry name" value="L-LACTATE DEHYDROGENASE"/>
    <property type="match status" value="1"/>
</dbReference>
<comment type="subcellular location">
    <subcellularLocation>
        <location evidence="7">Cytoplasm</location>
    </subcellularLocation>
</comment>
<keyword evidence="7" id="KW-0597">Phosphoprotein</keyword>
<protein>
    <recommendedName>
        <fullName evidence="3 7">L-lactate dehydrogenase</fullName>
        <shortName evidence="7">L-LDH</shortName>
        <ecNumber evidence="3 7">1.1.1.27</ecNumber>
    </recommendedName>
</protein>
<gene>
    <name evidence="7" type="primary">ldh</name>
    <name evidence="12" type="ORF">IAC52_04330</name>
</gene>
<dbReference type="NCBIfam" id="NF000824">
    <property type="entry name" value="PRK00066.1"/>
    <property type="match status" value="1"/>
</dbReference>
<dbReference type="EMBL" id="DVMV01000036">
    <property type="protein sequence ID" value="HIU45505.1"/>
    <property type="molecule type" value="Genomic_DNA"/>
</dbReference>
<dbReference type="InterPro" id="IPR011304">
    <property type="entry name" value="L-lactate_DH"/>
</dbReference>
<evidence type="ECO:0000256" key="1">
    <source>
        <dbReference type="ARBA" id="ARBA00004843"/>
    </source>
</evidence>
<sequence length="319" mass="33871">MINPRKVVVIGDGAVGSTISFALMLGHAVNEIVIVDVNKDKVQGDVLDMVDGMSFVSVPKTIKCGDYADIDDAHIVIITAGAAQKPGETRLDLLHKNASIMSSICDSMKPRLDEHAIVMVVSNPCDVLSYLAYKKLGLPSGQVFGSGTVLDTSRLKTAISEDTGIDPRNVHTFVVGEHGDSEVAAWSATSVGGLSLLDYSAQYGEFNLAHLDELHAKVRDAAYQIISKKGATNYAVALAVSRIVSAILNDEKSVLTVSTLLQNEFGGALSDIYLSLPCVVGSSGVERILHPSYSKKEQLAILDSGKAMKGKIAELGLDK</sequence>
<dbReference type="HAMAP" id="MF_00488">
    <property type="entry name" value="Lactate_dehydrog"/>
    <property type="match status" value="1"/>
</dbReference>
<evidence type="ECO:0000259" key="11">
    <source>
        <dbReference type="Pfam" id="PF02866"/>
    </source>
</evidence>
<dbReference type="GO" id="GO:0004459">
    <property type="term" value="F:L-lactate dehydrogenase (NAD+) activity"/>
    <property type="evidence" value="ECO:0007669"/>
    <property type="project" value="UniProtKB-UniRule"/>
</dbReference>
<dbReference type="NCBIfam" id="TIGR01771">
    <property type="entry name" value="L-LDH-NAD"/>
    <property type="match status" value="1"/>
</dbReference>
<dbReference type="SUPFAM" id="SSF51735">
    <property type="entry name" value="NAD(P)-binding Rossmann-fold domains"/>
    <property type="match status" value="1"/>
</dbReference>
<dbReference type="PROSITE" id="PS00064">
    <property type="entry name" value="L_LDH"/>
    <property type="match status" value="1"/>
</dbReference>
<evidence type="ECO:0000256" key="2">
    <source>
        <dbReference type="ARBA" id="ARBA00006054"/>
    </source>
</evidence>
<evidence type="ECO:0000313" key="13">
    <source>
        <dbReference type="Proteomes" id="UP000824070"/>
    </source>
</evidence>
<comment type="subunit">
    <text evidence="7">Homotetramer.</text>
</comment>
<evidence type="ECO:0000256" key="4">
    <source>
        <dbReference type="ARBA" id="ARBA00023002"/>
    </source>
</evidence>